<reference evidence="2" key="1">
    <citation type="submission" date="2020-11" db="EMBL/GenBank/DDBJ databases">
        <authorList>
            <consortium name="DOE Joint Genome Institute"/>
            <person name="Ahrendt S."/>
            <person name="Riley R."/>
            <person name="Andreopoulos W."/>
            <person name="LaButti K."/>
            <person name="Pangilinan J."/>
            <person name="Ruiz-duenas F.J."/>
            <person name="Barrasa J.M."/>
            <person name="Sanchez-Garcia M."/>
            <person name="Camarero S."/>
            <person name="Miyauchi S."/>
            <person name="Serrano A."/>
            <person name="Linde D."/>
            <person name="Babiker R."/>
            <person name="Drula E."/>
            <person name="Ayuso-Fernandez I."/>
            <person name="Pacheco R."/>
            <person name="Padilla G."/>
            <person name="Ferreira P."/>
            <person name="Barriuso J."/>
            <person name="Kellner H."/>
            <person name="Castanera R."/>
            <person name="Alfaro M."/>
            <person name="Ramirez L."/>
            <person name="Pisabarro A.G."/>
            <person name="Kuo A."/>
            <person name="Tritt A."/>
            <person name="Lipzen A."/>
            <person name="He G."/>
            <person name="Yan M."/>
            <person name="Ng V."/>
            <person name="Cullen D."/>
            <person name="Martin F."/>
            <person name="Rosso M.-N."/>
            <person name="Henrissat B."/>
            <person name="Hibbett D."/>
            <person name="Martinez A.T."/>
            <person name="Grigoriev I.V."/>
        </authorList>
    </citation>
    <scope>NUCLEOTIDE SEQUENCE</scope>
    <source>
        <strain evidence="2">AH 44721</strain>
    </source>
</reference>
<feature type="transmembrane region" description="Helical" evidence="1">
    <location>
        <begin position="12"/>
        <end position="36"/>
    </location>
</feature>
<evidence type="ECO:0000313" key="3">
    <source>
        <dbReference type="Proteomes" id="UP000724874"/>
    </source>
</evidence>
<feature type="transmembrane region" description="Helical" evidence="1">
    <location>
        <begin position="222"/>
        <end position="248"/>
    </location>
</feature>
<protein>
    <submittedName>
        <fullName evidence="2">Uncharacterized protein</fullName>
    </submittedName>
</protein>
<proteinExistence type="predicted"/>
<comment type="caution">
    <text evidence="2">The sequence shown here is derived from an EMBL/GenBank/DDBJ whole genome shotgun (WGS) entry which is preliminary data.</text>
</comment>
<gene>
    <name evidence="2" type="ORF">CPB84DRAFT_1760523</name>
</gene>
<evidence type="ECO:0000256" key="1">
    <source>
        <dbReference type="SAM" id="Phobius"/>
    </source>
</evidence>
<keyword evidence="1" id="KW-1133">Transmembrane helix</keyword>
<keyword evidence="1" id="KW-0812">Transmembrane</keyword>
<sequence length="326" mass="36722">MLTAITHRRLWIARIAAVSSFIAYVCSHIYVLSLHGPHPPQPYSFDDVFVIGFFIVSALLNILWLRQLFFTWDVMDDTLPLSFGWDETFKCSNISVEQTTLRPPIVDYERDTRIFSACLSCAQIRCLPYNIAGNIFLVAWGWAWIRGEYLISQILLSCNLAAQLYAVFVLLHVDQDEAITPVNSMTHHVMKTGTGLGVLLMLKNWGVFDTMASPSTFEMLNFGVICVLMTVGSGPDPTLGLCLLYDLISLLCGNTSNKLWHHTFLWSILAVTTSLLIDLMLSKRENFSWLKGFDSSFILVPKCTGQITLEKDVDLFTNLADPTSIF</sequence>
<dbReference type="AlphaFoldDB" id="A0A9P5P3C4"/>
<feature type="transmembrane region" description="Helical" evidence="1">
    <location>
        <begin position="260"/>
        <end position="281"/>
    </location>
</feature>
<evidence type="ECO:0000313" key="2">
    <source>
        <dbReference type="EMBL" id="KAF8913170.1"/>
    </source>
</evidence>
<feature type="transmembrane region" description="Helical" evidence="1">
    <location>
        <begin position="154"/>
        <end position="173"/>
    </location>
</feature>
<organism evidence="2 3">
    <name type="scientific">Gymnopilus junonius</name>
    <name type="common">Spectacular rustgill mushroom</name>
    <name type="synonym">Gymnopilus spectabilis subsp. junonius</name>
    <dbReference type="NCBI Taxonomy" id="109634"/>
    <lineage>
        <taxon>Eukaryota</taxon>
        <taxon>Fungi</taxon>
        <taxon>Dikarya</taxon>
        <taxon>Basidiomycota</taxon>
        <taxon>Agaricomycotina</taxon>
        <taxon>Agaricomycetes</taxon>
        <taxon>Agaricomycetidae</taxon>
        <taxon>Agaricales</taxon>
        <taxon>Agaricineae</taxon>
        <taxon>Hymenogastraceae</taxon>
        <taxon>Gymnopilus</taxon>
    </lineage>
</organism>
<keyword evidence="1" id="KW-0472">Membrane</keyword>
<dbReference type="Proteomes" id="UP000724874">
    <property type="component" value="Unassembled WGS sequence"/>
</dbReference>
<accession>A0A9P5P3C4</accession>
<feature type="transmembrane region" description="Helical" evidence="1">
    <location>
        <begin position="48"/>
        <end position="65"/>
    </location>
</feature>
<dbReference type="OrthoDB" id="2332199at2759"/>
<name>A0A9P5P3C4_GYMJU</name>
<keyword evidence="3" id="KW-1185">Reference proteome</keyword>
<dbReference type="EMBL" id="JADNYJ010000002">
    <property type="protein sequence ID" value="KAF8913170.1"/>
    <property type="molecule type" value="Genomic_DNA"/>
</dbReference>